<evidence type="ECO:0000313" key="3">
    <source>
        <dbReference type="Proteomes" id="UP000595349"/>
    </source>
</evidence>
<dbReference type="Proteomes" id="UP000595349">
    <property type="component" value="Chromosome"/>
</dbReference>
<gene>
    <name evidence="2" type="ORF">HUG20_06295</name>
</gene>
<evidence type="ECO:0008006" key="4">
    <source>
        <dbReference type="Google" id="ProtNLM"/>
    </source>
</evidence>
<dbReference type="InterPro" id="IPR019235">
    <property type="entry name" value="DUF2178_TM"/>
</dbReference>
<sequence>MVNVLIVISVIIAGFGLGKYISFSKEEGTDERGKFILAKASYITMSFLFLIFAILVLVVGFLNISAEILGVVIVAVLSLLILINAISIMYFRKNM</sequence>
<keyword evidence="3" id="KW-1185">Reference proteome</keyword>
<evidence type="ECO:0000313" key="2">
    <source>
        <dbReference type="EMBL" id="QQK79520.1"/>
    </source>
</evidence>
<feature type="transmembrane region" description="Helical" evidence="1">
    <location>
        <begin position="68"/>
        <end position="91"/>
    </location>
</feature>
<evidence type="ECO:0000256" key="1">
    <source>
        <dbReference type="SAM" id="Phobius"/>
    </source>
</evidence>
<keyword evidence="1" id="KW-1133">Transmembrane helix</keyword>
<reference evidence="2 3" key="1">
    <citation type="submission" date="2020-06" db="EMBL/GenBank/DDBJ databases">
        <title>Genomic analysis of Salicibibacter sp. NKC21-4.</title>
        <authorList>
            <person name="Oh Y.J."/>
        </authorList>
    </citation>
    <scope>NUCLEOTIDE SEQUENCE [LARGE SCALE GENOMIC DNA]</scope>
    <source>
        <strain evidence="2 3">NKC21-4</strain>
    </source>
</reference>
<accession>A0A7T7CEX0</accession>
<name>A0A7T7CEX0_9BACI</name>
<dbReference type="KEGG" id="scib:HUG20_06295"/>
<organism evidence="2 3">
    <name type="scientific">Salicibibacter cibi</name>
    <dbReference type="NCBI Taxonomy" id="2743001"/>
    <lineage>
        <taxon>Bacteria</taxon>
        <taxon>Bacillati</taxon>
        <taxon>Bacillota</taxon>
        <taxon>Bacilli</taxon>
        <taxon>Bacillales</taxon>
        <taxon>Bacillaceae</taxon>
        <taxon>Salicibibacter</taxon>
    </lineage>
</organism>
<feature type="transmembrane region" description="Helical" evidence="1">
    <location>
        <begin position="42"/>
        <end position="62"/>
    </location>
</feature>
<keyword evidence="1" id="KW-0472">Membrane</keyword>
<protein>
    <recommendedName>
        <fullName evidence="4">DUF3784 domain-containing protein</fullName>
    </recommendedName>
</protein>
<dbReference type="AlphaFoldDB" id="A0A7T7CEX0"/>
<keyword evidence="1" id="KW-0812">Transmembrane</keyword>
<feature type="transmembrane region" description="Helical" evidence="1">
    <location>
        <begin position="6"/>
        <end position="22"/>
    </location>
</feature>
<dbReference type="EMBL" id="CP054706">
    <property type="protein sequence ID" value="QQK79520.1"/>
    <property type="molecule type" value="Genomic_DNA"/>
</dbReference>
<dbReference type="Pfam" id="PF09946">
    <property type="entry name" value="DUF2178"/>
    <property type="match status" value="1"/>
</dbReference>
<dbReference type="RefSeq" id="WP_200089249.1">
    <property type="nucleotide sequence ID" value="NZ_CP054706.1"/>
</dbReference>
<proteinExistence type="predicted"/>